<dbReference type="InterPro" id="IPR011042">
    <property type="entry name" value="6-blade_b-propeller_TolB-like"/>
</dbReference>
<organism evidence="2">
    <name type="scientific">marine metagenome</name>
    <dbReference type="NCBI Taxonomy" id="408172"/>
    <lineage>
        <taxon>unclassified sequences</taxon>
        <taxon>metagenomes</taxon>
        <taxon>ecological metagenomes</taxon>
    </lineage>
</organism>
<gene>
    <name evidence="2" type="ORF">METZ01_LOCUS237917</name>
</gene>
<sequence>VEKYVVIGFLFCFVATSGTKVFAQQGSVHETPGEVTTLAGSGQNGFQDSNDPFSAHFYEPTSVAVRGGQLYVVDSGNHRLRTVNLNTGAVTTLAGDGQALTTDGVGTAASFNSPAFIEVSGTHAYVSEEGGHVIRKINLETFAVTTLAGSGERGSADGTGTDAQFNEPLGMAIIDDSLYVADIANFSIRRINLNTAEVTTIAGGTQGDTDGTGSVAKFMEPVGLAAKGNYLYLTDFGARKIKKINRNTYDVTTIAGSDSGFADGVAAEALFARPAGIDISGNNLVISDHENNRIRKLNLVNNAVSTIAGSGVAGFANGLGTLAALDGPAGLAIGPAGNIYVADRNNQRIRRIEPLQALDPRQIRQILSLDATVSIALSGDTLT</sequence>
<dbReference type="PANTHER" id="PTHR46388:SF2">
    <property type="entry name" value="NHL REPEAT-CONTAINING PROTEIN 2"/>
    <property type="match status" value="1"/>
</dbReference>
<evidence type="ECO:0000313" key="2">
    <source>
        <dbReference type="EMBL" id="SVB85063.1"/>
    </source>
</evidence>
<dbReference type="EMBL" id="UINC01060496">
    <property type="protein sequence ID" value="SVB85063.1"/>
    <property type="molecule type" value="Genomic_DNA"/>
</dbReference>
<proteinExistence type="predicted"/>
<name>A0A382HE93_9ZZZZ</name>
<dbReference type="SUPFAM" id="SSF63825">
    <property type="entry name" value="YWTD domain"/>
    <property type="match status" value="1"/>
</dbReference>
<protein>
    <recommendedName>
        <fullName evidence="3">SMP-30/Gluconolactonase/LRE-like region domain-containing protein</fullName>
    </recommendedName>
</protein>
<dbReference type="Gene3D" id="2.120.10.30">
    <property type="entry name" value="TolB, C-terminal domain"/>
    <property type="match status" value="4"/>
</dbReference>
<feature type="non-terminal residue" evidence="2">
    <location>
        <position position="383"/>
    </location>
</feature>
<feature type="non-terminal residue" evidence="2">
    <location>
        <position position="1"/>
    </location>
</feature>
<dbReference type="Pfam" id="PF01436">
    <property type="entry name" value="NHL"/>
    <property type="match status" value="3"/>
</dbReference>
<keyword evidence="1" id="KW-0677">Repeat</keyword>
<evidence type="ECO:0008006" key="3">
    <source>
        <dbReference type="Google" id="ProtNLM"/>
    </source>
</evidence>
<dbReference type="AlphaFoldDB" id="A0A382HE93"/>
<accession>A0A382HE93</accession>
<dbReference type="InterPro" id="IPR001258">
    <property type="entry name" value="NHL_repeat"/>
</dbReference>
<reference evidence="2" key="1">
    <citation type="submission" date="2018-05" db="EMBL/GenBank/DDBJ databases">
        <authorList>
            <person name="Lanie J.A."/>
            <person name="Ng W.-L."/>
            <person name="Kazmierczak K.M."/>
            <person name="Andrzejewski T.M."/>
            <person name="Davidsen T.M."/>
            <person name="Wayne K.J."/>
            <person name="Tettelin H."/>
            <person name="Glass J.I."/>
            <person name="Rusch D."/>
            <person name="Podicherti R."/>
            <person name="Tsui H.-C.T."/>
            <person name="Winkler M.E."/>
        </authorList>
    </citation>
    <scope>NUCLEOTIDE SEQUENCE</scope>
</reference>
<evidence type="ECO:0000256" key="1">
    <source>
        <dbReference type="ARBA" id="ARBA00022737"/>
    </source>
</evidence>
<dbReference type="PANTHER" id="PTHR46388">
    <property type="entry name" value="NHL REPEAT-CONTAINING PROTEIN 2"/>
    <property type="match status" value="1"/>
</dbReference>